<dbReference type="KEGG" id="doe:DENOEST_0765"/>
<evidence type="ECO:0000313" key="3">
    <source>
        <dbReference type="Proteomes" id="UP000515733"/>
    </source>
</evidence>
<evidence type="ECO:0000259" key="1">
    <source>
        <dbReference type="Pfam" id="PF00149"/>
    </source>
</evidence>
<protein>
    <submittedName>
        <fullName evidence="2">Metallophosphoesterase</fullName>
    </submittedName>
</protein>
<dbReference type="GO" id="GO:0016787">
    <property type="term" value="F:hydrolase activity"/>
    <property type="evidence" value="ECO:0007669"/>
    <property type="project" value="InterPro"/>
</dbReference>
<evidence type="ECO:0000313" key="2">
    <source>
        <dbReference type="EMBL" id="CAB1367930.1"/>
    </source>
</evidence>
<keyword evidence="3" id="KW-1185">Reference proteome</keyword>
<dbReference type="PANTHER" id="PTHR43143:SF1">
    <property type="entry name" value="SERINE_THREONINE-PROTEIN PHOSPHATASE CPPED1"/>
    <property type="match status" value="1"/>
</dbReference>
<organism evidence="2 3">
    <name type="scientific">Denitratisoma oestradiolicum</name>
    <dbReference type="NCBI Taxonomy" id="311182"/>
    <lineage>
        <taxon>Bacteria</taxon>
        <taxon>Pseudomonadati</taxon>
        <taxon>Pseudomonadota</taxon>
        <taxon>Betaproteobacteria</taxon>
        <taxon>Nitrosomonadales</taxon>
        <taxon>Sterolibacteriaceae</taxon>
        <taxon>Denitratisoma</taxon>
    </lineage>
</organism>
<dbReference type="AlphaFoldDB" id="A0A6S6XT63"/>
<dbReference type="Gene3D" id="3.60.21.10">
    <property type="match status" value="1"/>
</dbReference>
<name>A0A6S6XT63_9PROT</name>
<proteinExistence type="predicted"/>
<dbReference type="RefSeq" id="WP_145770049.1">
    <property type="nucleotide sequence ID" value="NZ_LR778301.1"/>
</dbReference>
<dbReference type="PANTHER" id="PTHR43143">
    <property type="entry name" value="METALLOPHOSPHOESTERASE, CALCINEURIN SUPERFAMILY"/>
    <property type="match status" value="1"/>
</dbReference>
<accession>A0A6S6XT63</accession>
<dbReference type="PROSITE" id="PS51257">
    <property type="entry name" value="PROKAR_LIPOPROTEIN"/>
    <property type="match status" value="1"/>
</dbReference>
<gene>
    <name evidence="2" type="ORF">DENOEST_0765</name>
</gene>
<dbReference type="Proteomes" id="UP000515733">
    <property type="component" value="Chromosome"/>
</dbReference>
<dbReference type="EMBL" id="LR778301">
    <property type="protein sequence ID" value="CAB1367930.1"/>
    <property type="molecule type" value="Genomic_DNA"/>
</dbReference>
<dbReference type="InterPro" id="IPR029052">
    <property type="entry name" value="Metallo-depent_PP-like"/>
</dbReference>
<dbReference type="InterPro" id="IPR004843">
    <property type="entry name" value="Calcineurin-like_PHP"/>
</dbReference>
<dbReference type="SUPFAM" id="SSF56300">
    <property type="entry name" value="Metallo-dependent phosphatases"/>
    <property type="match status" value="1"/>
</dbReference>
<dbReference type="Pfam" id="PF00149">
    <property type="entry name" value="Metallophos"/>
    <property type="match status" value="1"/>
</dbReference>
<reference evidence="2 3" key="1">
    <citation type="submission" date="2020-03" db="EMBL/GenBank/DDBJ databases">
        <authorList>
            <consortium name="Genoscope - CEA"/>
            <person name="William W."/>
        </authorList>
    </citation>
    <scope>NUCLEOTIDE SEQUENCE [LARGE SCALE GENOMIC DNA]</scope>
    <source>
        <strain evidence="3">DSM 16959</strain>
    </source>
</reference>
<feature type="domain" description="Calcineurin-like phosphoesterase" evidence="1">
    <location>
        <begin position="51"/>
        <end position="275"/>
    </location>
</feature>
<dbReference type="InterPro" id="IPR051918">
    <property type="entry name" value="STPP_CPPED1"/>
</dbReference>
<sequence>MRRNKILRTLSLCFLAVTLAACQQADFRHDLVTSAPKPWTSERFNSAPGDFRFAVFGDRTGLARPGVFENAMTRINLLQPEFAINCGDMIEGYTDDRQELKLEWDEQDARINALQMPFFRVVGNHDMGSNVMREFWRDRYGPDYYSFVYKDVLFIALNSEDPPIPMSEDMRKSFEKIKQLMRTDPEKGKAVLAQSMAAMSGRERGAMRANASPANFSDTQVTWVDTVLKKNPKVRWTFVFMHKPAWEMESSGFKRIETLLKDRPYTMFGGHEHNYEHTVRNGRDYIRLGTVGGATHHAPPGNLDHVTLVNFLAGKPQIANFPLDGVLDIDAPQHR</sequence>
<dbReference type="OrthoDB" id="9780884at2"/>